<feature type="compositionally biased region" description="Low complexity" evidence="1">
    <location>
        <begin position="310"/>
        <end position="320"/>
    </location>
</feature>
<dbReference type="Proteomes" id="UP001222932">
    <property type="component" value="Unassembled WGS sequence"/>
</dbReference>
<name>A0AAD3TX54_9TREE</name>
<feature type="region of interest" description="Disordered" evidence="1">
    <location>
        <begin position="1118"/>
        <end position="1410"/>
    </location>
</feature>
<reference evidence="2" key="1">
    <citation type="journal article" date="2023" name="BMC Genomics">
        <title>Chromosome-level genome assemblies of Cutaneotrichosporon spp. (Trichosporonales, Basidiomycota) reveal imbalanced evolution between nucleotide sequences and chromosome synteny.</title>
        <authorList>
            <person name="Kobayashi Y."/>
            <person name="Kayamori A."/>
            <person name="Aoki K."/>
            <person name="Shiwa Y."/>
            <person name="Matsutani M."/>
            <person name="Fujita N."/>
            <person name="Sugita T."/>
            <person name="Iwasaki W."/>
            <person name="Tanaka N."/>
            <person name="Takashima M."/>
        </authorList>
    </citation>
    <scope>NUCLEOTIDE SEQUENCE</scope>
    <source>
        <strain evidence="2">HIS016</strain>
    </source>
</reference>
<dbReference type="PANTHER" id="PTHR21567:SF60">
    <property type="entry name" value="CLASP N-TERMINAL DOMAIN-CONTAINING PROTEIN"/>
    <property type="match status" value="1"/>
</dbReference>
<dbReference type="SUPFAM" id="SSF48371">
    <property type="entry name" value="ARM repeat"/>
    <property type="match status" value="1"/>
</dbReference>
<dbReference type="GO" id="GO:1990023">
    <property type="term" value="C:mitotic spindle midzone"/>
    <property type="evidence" value="ECO:0007669"/>
    <property type="project" value="TreeGrafter"/>
</dbReference>
<feature type="region of interest" description="Disordered" evidence="1">
    <location>
        <begin position="837"/>
        <end position="893"/>
    </location>
</feature>
<feature type="compositionally biased region" description="Polar residues" evidence="1">
    <location>
        <begin position="1078"/>
        <end position="1092"/>
    </location>
</feature>
<sequence length="1430" mass="151152">MPPPDAAGLKIPCSSPQILQAELDALATVLEPPEREDTWEKMEKGIIRFTGVTRGGGYKHADLFVRGVGNKGVGLRIVDCMMSDRGRLSGVSTDLLQTMAPRLASHFGPLVHLYLPPLVRLLARPNKVFFKRSESHGLDDRSDQCKRAAAVGIESAMAQWDPRRWPDKDLDLLELCVRKMATDRDGEVRKTARRVWGLFSELWPERVEDFMTPLTPTIRRYLDIPADGAVSKPKPRLGLRPRLQAVQAEAGSSTRGAAAIPPPHGVSAPRTRSASRGFNAEQRHRVVSASVAEGSSGCLSRSASHNLLSHASSSSSLNKSESSRHHVLSKPSRPGHYVREAYRSSPSKQDLARAAAIPLPEDSPLVTKSSLPPTTVQFPESPSFAMLLSRQPGSNDVPEMPTLLDLSMADMTIIAPAGTPGPVPHAQLSQPLREVAPSPGSVAHLIGRFSSSPSETPSKSTPTRIGSSPLSGAESTPTSRSASKRSPLSAEPTGSSSSSPSQGTQRRISPLPRRSSTFIQSSGDEDSPNRSLKRKGSDMELSFTESSPVPRGYTAPRFSQPLIAFGDTPTRRHSLRPFVFGASNVDFFDDLMGIQSGDVEEDDIAHQGFIQPIEGLVIDTGESADLDVDLLLMSVSAVPQSALESRATGEAVDLLDLGDPSATIEGVLGSTDDNDLNVRTESESDAMDQTIIVATGGVSDSEADNTNTSVAFVNAEVCSTLSSSGADTDVVARVPATEVGALTVPPTPVQVSQARATHVSSTTPATKTELTFDTDALVHSMAATTLTSPARKLIDSQATTQAAMESIDFPSLRAASACAEPSPSKFDPGRMALKEATSVAATPDAKEPIQVEGRSETPPVVQFEDKSDETAKGAPLEKLQGESEKQPKENSDTSVQELIAFTAATSTTLKSAATSQSSGPEIAVSVPIEGKPTPSVDAPALPTVPQPLSTRARGHMRSTTAPMRPTNTSTRLGPPSRSGRPTPVEKKSFKPVSRLGLTDSGKSAPAPARLAMVTKASQAKAGADPAPTGMRRAPAAPVAKAPSAPNSKPLSRGPSRPASRQVSRAANPMPERDPSIFAQPTASNSTDSSKPCNPTAKPISNLFKPTVAATARVAATVLTKEKEPIKQVKPSHPPTAVSSRAPASRAASSRPPGGLSAPTAASRARAEAALPPSKRQRVKLKAPMESFKPGRGRPNPAKTAVLGQTSLRPRREIRTKKGSRVDKPETFPLPDPRMASLTSDMAVECAPTPTAEQPSKSPSIPSPQDETDVGILHTPTALSPLVHSAALSSASSRHTDRSYDSSRSSPRKMRPSPSRPLDPVLTPLHHALSGSSDTATPKLSGNDSPATAHTRRISGMSSNILRSVSMPQESSRGNEHDSVPEEAEGVDVEKEGAANVVRHDVSTPQGKASSLLAKLSAERRALTPRDGNKE</sequence>
<evidence type="ECO:0008006" key="4">
    <source>
        <dbReference type="Google" id="ProtNLM"/>
    </source>
</evidence>
<proteinExistence type="predicted"/>
<feature type="compositionally biased region" description="Low complexity" evidence="1">
    <location>
        <begin position="1277"/>
        <end position="1292"/>
    </location>
</feature>
<feature type="compositionally biased region" description="Polar residues" evidence="1">
    <location>
        <begin position="366"/>
        <end position="378"/>
    </location>
</feature>
<dbReference type="GO" id="GO:0008017">
    <property type="term" value="F:microtubule binding"/>
    <property type="evidence" value="ECO:0007669"/>
    <property type="project" value="TreeGrafter"/>
</dbReference>
<feature type="compositionally biased region" description="Polar residues" evidence="1">
    <location>
        <begin position="1355"/>
        <end position="1371"/>
    </location>
</feature>
<dbReference type="EMBL" id="BTCM01000005">
    <property type="protein sequence ID" value="GMK58439.1"/>
    <property type="molecule type" value="Genomic_DNA"/>
</dbReference>
<feature type="compositionally biased region" description="Basic and acidic residues" evidence="1">
    <location>
        <begin position="879"/>
        <end position="891"/>
    </location>
</feature>
<dbReference type="InterPro" id="IPR016024">
    <property type="entry name" value="ARM-type_fold"/>
</dbReference>
<evidence type="ECO:0000313" key="3">
    <source>
        <dbReference type="Proteomes" id="UP001222932"/>
    </source>
</evidence>
<feature type="compositionally biased region" description="Low complexity" evidence="1">
    <location>
        <begin position="1134"/>
        <end position="1173"/>
    </location>
</feature>
<gene>
    <name evidence="2" type="ORF">CspeluHIS016_0504710</name>
</gene>
<accession>A0AAD3TX54</accession>
<feature type="compositionally biased region" description="Low complexity" evidence="1">
    <location>
        <begin position="450"/>
        <end position="463"/>
    </location>
</feature>
<dbReference type="Gene3D" id="1.25.10.10">
    <property type="entry name" value="Leucine-rich Repeat Variant"/>
    <property type="match status" value="2"/>
</dbReference>
<feature type="compositionally biased region" description="Basic and acidic residues" evidence="1">
    <location>
        <begin position="844"/>
        <end position="855"/>
    </location>
</feature>
<feature type="region of interest" description="Disordered" evidence="1">
    <location>
        <begin position="310"/>
        <end position="378"/>
    </location>
</feature>
<keyword evidence="3" id="KW-1185">Reference proteome</keyword>
<feature type="region of interest" description="Disordered" evidence="1">
    <location>
        <begin position="244"/>
        <end position="277"/>
    </location>
</feature>
<protein>
    <recommendedName>
        <fullName evidence="4">CLASP N-terminal domain-containing protein</fullName>
    </recommendedName>
</protein>
<organism evidence="2 3">
    <name type="scientific">Cutaneotrichosporon spelunceum</name>
    <dbReference type="NCBI Taxonomy" id="1672016"/>
    <lineage>
        <taxon>Eukaryota</taxon>
        <taxon>Fungi</taxon>
        <taxon>Dikarya</taxon>
        <taxon>Basidiomycota</taxon>
        <taxon>Agaricomycotina</taxon>
        <taxon>Tremellomycetes</taxon>
        <taxon>Trichosporonales</taxon>
        <taxon>Trichosporonaceae</taxon>
        <taxon>Cutaneotrichosporon</taxon>
    </lineage>
</organism>
<feature type="compositionally biased region" description="Low complexity" evidence="1">
    <location>
        <begin position="1254"/>
        <end position="1263"/>
    </location>
</feature>
<feature type="compositionally biased region" description="Low complexity" evidence="1">
    <location>
        <begin position="492"/>
        <end position="507"/>
    </location>
</feature>
<dbReference type="InterPro" id="IPR011989">
    <property type="entry name" value="ARM-like"/>
</dbReference>
<evidence type="ECO:0000256" key="1">
    <source>
        <dbReference type="SAM" id="MobiDB-lite"/>
    </source>
</evidence>
<dbReference type="GO" id="GO:0005815">
    <property type="term" value="C:microtubule organizing center"/>
    <property type="evidence" value="ECO:0007669"/>
    <property type="project" value="TreeGrafter"/>
</dbReference>
<feature type="compositionally biased region" description="Low complexity" evidence="1">
    <location>
        <begin position="1033"/>
        <end position="1049"/>
    </location>
</feature>
<feature type="region of interest" description="Disordered" evidence="1">
    <location>
        <begin position="443"/>
        <end position="555"/>
    </location>
</feature>
<feature type="compositionally biased region" description="Polar residues" evidence="1">
    <location>
        <begin position="957"/>
        <end position="971"/>
    </location>
</feature>
<dbReference type="GO" id="GO:0090307">
    <property type="term" value="P:mitotic spindle assembly"/>
    <property type="evidence" value="ECO:0007669"/>
    <property type="project" value="TreeGrafter"/>
</dbReference>
<dbReference type="GO" id="GO:0005876">
    <property type="term" value="C:spindle microtubule"/>
    <property type="evidence" value="ECO:0007669"/>
    <property type="project" value="TreeGrafter"/>
</dbReference>
<feature type="region of interest" description="Disordered" evidence="1">
    <location>
        <begin position="910"/>
        <end position="1105"/>
    </location>
</feature>
<feature type="compositionally biased region" description="Polar residues" evidence="1">
    <location>
        <begin position="464"/>
        <end position="486"/>
    </location>
</feature>
<evidence type="ECO:0000313" key="2">
    <source>
        <dbReference type="EMBL" id="GMK58439.1"/>
    </source>
</evidence>
<reference evidence="2" key="2">
    <citation type="submission" date="2023-06" db="EMBL/GenBank/DDBJ databases">
        <authorList>
            <person name="Kobayashi Y."/>
            <person name="Kayamori A."/>
            <person name="Aoki K."/>
            <person name="Shiwa Y."/>
            <person name="Fujita N."/>
            <person name="Sugita T."/>
            <person name="Iwasaki W."/>
            <person name="Tanaka N."/>
            <person name="Takashima M."/>
        </authorList>
    </citation>
    <scope>NUCLEOTIDE SEQUENCE</scope>
    <source>
        <strain evidence="2">HIS016</strain>
    </source>
</reference>
<feature type="compositionally biased region" description="Basic and acidic residues" evidence="1">
    <location>
        <begin position="1387"/>
        <end position="1401"/>
    </location>
</feature>
<dbReference type="GO" id="GO:0005881">
    <property type="term" value="C:cytoplasmic microtubule"/>
    <property type="evidence" value="ECO:0007669"/>
    <property type="project" value="TreeGrafter"/>
</dbReference>
<comment type="caution">
    <text evidence="2">The sequence shown here is derived from an EMBL/GenBank/DDBJ whole genome shotgun (WGS) entry which is preliminary data.</text>
</comment>
<feature type="compositionally biased region" description="Polar residues" evidence="1">
    <location>
        <begin position="1329"/>
        <end position="1347"/>
    </location>
</feature>
<dbReference type="PANTHER" id="PTHR21567">
    <property type="entry name" value="CLASP"/>
    <property type="match status" value="1"/>
</dbReference>